<keyword evidence="4 7" id="KW-0812">Transmembrane</keyword>
<feature type="transmembrane region" description="Helical" evidence="7">
    <location>
        <begin position="238"/>
        <end position="263"/>
    </location>
</feature>
<feature type="transmembrane region" description="Helical" evidence="7">
    <location>
        <begin position="118"/>
        <end position="142"/>
    </location>
</feature>
<name>A0A7W8A618_9ACTN</name>
<organism evidence="9 10">
    <name type="scientific">Nonomuraea endophytica</name>
    <dbReference type="NCBI Taxonomy" id="714136"/>
    <lineage>
        <taxon>Bacteria</taxon>
        <taxon>Bacillati</taxon>
        <taxon>Actinomycetota</taxon>
        <taxon>Actinomycetes</taxon>
        <taxon>Streptosporangiales</taxon>
        <taxon>Streptosporangiaceae</taxon>
        <taxon>Nonomuraea</taxon>
    </lineage>
</organism>
<dbReference type="SUPFAM" id="SSF161098">
    <property type="entry name" value="MetI-like"/>
    <property type="match status" value="1"/>
</dbReference>
<dbReference type="InterPro" id="IPR000515">
    <property type="entry name" value="MetI-like"/>
</dbReference>
<keyword evidence="2 7" id="KW-0813">Transport</keyword>
<evidence type="ECO:0000256" key="2">
    <source>
        <dbReference type="ARBA" id="ARBA00022448"/>
    </source>
</evidence>
<evidence type="ECO:0000256" key="3">
    <source>
        <dbReference type="ARBA" id="ARBA00022475"/>
    </source>
</evidence>
<dbReference type="GO" id="GO:0005886">
    <property type="term" value="C:plasma membrane"/>
    <property type="evidence" value="ECO:0007669"/>
    <property type="project" value="UniProtKB-SubCell"/>
</dbReference>
<feature type="transmembrane region" description="Helical" evidence="7">
    <location>
        <begin position="186"/>
        <end position="213"/>
    </location>
</feature>
<dbReference type="Gene3D" id="1.10.3720.10">
    <property type="entry name" value="MetI-like"/>
    <property type="match status" value="1"/>
</dbReference>
<comment type="similarity">
    <text evidence="7">Belongs to the binding-protein-dependent transport system permease family.</text>
</comment>
<evidence type="ECO:0000259" key="8">
    <source>
        <dbReference type="PROSITE" id="PS50928"/>
    </source>
</evidence>
<dbReference type="PROSITE" id="PS50928">
    <property type="entry name" value="ABC_TM1"/>
    <property type="match status" value="1"/>
</dbReference>
<evidence type="ECO:0000256" key="7">
    <source>
        <dbReference type="RuleBase" id="RU363032"/>
    </source>
</evidence>
<feature type="transmembrane region" description="Helical" evidence="7">
    <location>
        <begin position="73"/>
        <end position="98"/>
    </location>
</feature>
<dbReference type="Proteomes" id="UP000568380">
    <property type="component" value="Unassembled WGS sequence"/>
</dbReference>
<feature type="domain" description="ABC transmembrane type-1" evidence="8">
    <location>
        <begin position="69"/>
        <end position="260"/>
    </location>
</feature>
<proteinExistence type="inferred from homology"/>
<dbReference type="CDD" id="cd06261">
    <property type="entry name" value="TM_PBP2"/>
    <property type="match status" value="1"/>
</dbReference>
<sequence>MNVLRRYPGGALGAVMLAAIVVLAVLAPWIAPYTSHEKVGAVYQPPSAAHPLGLDDAGIDMVTLLLWGARTSLLVGFAAALIAVVVGGAIGLAAGYAGGRADAVLMRLTDYMLVIPDIPLLLIVAAVWGRSMTGVVAIIGLLSWPRLARVVRAEALSVRERAYVKRALTIGAGNLRIVATHVLPHVVPLLLTLAIFAVGNAILVETAIAFLGLGDPSAVSWGRLIQNAFAGQAVSRDAWWAIVPPGLAVGCLILACTLIGRALEDHLNPRLRAGHLSVRTFRLAPVPSGGER</sequence>
<accession>A0A7W8A618</accession>
<protein>
    <submittedName>
        <fullName evidence="9">Peptide/nickel transport system permease protein</fullName>
    </submittedName>
</protein>
<reference evidence="9 10" key="1">
    <citation type="submission" date="2020-08" db="EMBL/GenBank/DDBJ databases">
        <title>Genomic Encyclopedia of Type Strains, Phase IV (KMG-IV): sequencing the most valuable type-strain genomes for metagenomic binning, comparative biology and taxonomic classification.</title>
        <authorList>
            <person name="Goeker M."/>
        </authorList>
    </citation>
    <scope>NUCLEOTIDE SEQUENCE [LARGE SCALE GENOMIC DNA]</scope>
    <source>
        <strain evidence="9 10">DSM 45385</strain>
    </source>
</reference>
<evidence type="ECO:0000256" key="6">
    <source>
        <dbReference type="ARBA" id="ARBA00023136"/>
    </source>
</evidence>
<feature type="transmembrane region" description="Helical" evidence="7">
    <location>
        <begin position="12"/>
        <end position="31"/>
    </location>
</feature>
<evidence type="ECO:0000256" key="5">
    <source>
        <dbReference type="ARBA" id="ARBA00022989"/>
    </source>
</evidence>
<keyword evidence="5 7" id="KW-1133">Transmembrane helix</keyword>
<dbReference type="AlphaFoldDB" id="A0A7W8A618"/>
<evidence type="ECO:0000256" key="4">
    <source>
        <dbReference type="ARBA" id="ARBA00022692"/>
    </source>
</evidence>
<dbReference type="InterPro" id="IPR035906">
    <property type="entry name" value="MetI-like_sf"/>
</dbReference>
<keyword evidence="10" id="KW-1185">Reference proteome</keyword>
<dbReference type="InterPro" id="IPR050366">
    <property type="entry name" value="BP-dependent_transpt_permease"/>
</dbReference>
<dbReference type="GO" id="GO:0055085">
    <property type="term" value="P:transmembrane transport"/>
    <property type="evidence" value="ECO:0007669"/>
    <property type="project" value="InterPro"/>
</dbReference>
<keyword evidence="6 7" id="KW-0472">Membrane</keyword>
<dbReference type="PANTHER" id="PTHR43386:SF1">
    <property type="entry name" value="D,D-DIPEPTIDE TRANSPORT SYSTEM PERMEASE PROTEIN DDPC-RELATED"/>
    <property type="match status" value="1"/>
</dbReference>
<comment type="caution">
    <text evidence="9">The sequence shown here is derived from an EMBL/GenBank/DDBJ whole genome shotgun (WGS) entry which is preliminary data.</text>
</comment>
<evidence type="ECO:0000256" key="1">
    <source>
        <dbReference type="ARBA" id="ARBA00004651"/>
    </source>
</evidence>
<gene>
    <name evidence="9" type="ORF">HNR40_004827</name>
</gene>
<dbReference type="InterPro" id="IPR025966">
    <property type="entry name" value="OppC_N"/>
</dbReference>
<dbReference type="EMBL" id="JACHIN010000006">
    <property type="protein sequence ID" value="MBB5079341.1"/>
    <property type="molecule type" value="Genomic_DNA"/>
</dbReference>
<evidence type="ECO:0000313" key="9">
    <source>
        <dbReference type="EMBL" id="MBB5079341.1"/>
    </source>
</evidence>
<evidence type="ECO:0000313" key="10">
    <source>
        <dbReference type="Proteomes" id="UP000568380"/>
    </source>
</evidence>
<dbReference type="Pfam" id="PF00528">
    <property type="entry name" value="BPD_transp_1"/>
    <property type="match status" value="1"/>
</dbReference>
<dbReference type="Pfam" id="PF12911">
    <property type="entry name" value="OppC_N"/>
    <property type="match status" value="1"/>
</dbReference>
<comment type="subcellular location">
    <subcellularLocation>
        <location evidence="1 7">Cell membrane</location>
        <topology evidence="1 7">Multi-pass membrane protein</topology>
    </subcellularLocation>
</comment>
<keyword evidence="3" id="KW-1003">Cell membrane</keyword>
<dbReference type="RefSeq" id="WP_184964875.1">
    <property type="nucleotide sequence ID" value="NZ_JACHIN010000006.1"/>
</dbReference>
<dbReference type="PANTHER" id="PTHR43386">
    <property type="entry name" value="OLIGOPEPTIDE TRANSPORT SYSTEM PERMEASE PROTEIN APPC"/>
    <property type="match status" value="1"/>
</dbReference>